<comment type="caution">
    <text evidence="4">The sequence shown here is derived from an EMBL/GenBank/DDBJ whole genome shotgun (WGS) entry which is preliminary data.</text>
</comment>
<keyword evidence="5" id="KW-1185">Reference proteome</keyword>
<dbReference type="InterPro" id="IPR000182">
    <property type="entry name" value="GNAT_dom"/>
</dbReference>
<gene>
    <name evidence="4" type="ORF">BJ998_002728</name>
</gene>
<dbReference type="GO" id="GO:0016747">
    <property type="term" value="F:acyltransferase activity, transferring groups other than amino-acyl groups"/>
    <property type="evidence" value="ECO:0007669"/>
    <property type="project" value="InterPro"/>
</dbReference>
<evidence type="ECO:0000259" key="3">
    <source>
        <dbReference type="PROSITE" id="PS51186"/>
    </source>
</evidence>
<dbReference type="PANTHER" id="PTHR43877">
    <property type="entry name" value="AMINOALKYLPHOSPHONATE N-ACETYLTRANSFERASE-RELATED-RELATED"/>
    <property type="match status" value="1"/>
</dbReference>
<dbReference type="Gene3D" id="3.40.630.30">
    <property type="match status" value="1"/>
</dbReference>
<organism evidence="4 5">
    <name type="scientific">Kutzneria kofuensis</name>
    <dbReference type="NCBI Taxonomy" id="103725"/>
    <lineage>
        <taxon>Bacteria</taxon>
        <taxon>Bacillati</taxon>
        <taxon>Actinomycetota</taxon>
        <taxon>Actinomycetes</taxon>
        <taxon>Pseudonocardiales</taxon>
        <taxon>Pseudonocardiaceae</taxon>
        <taxon>Kutzneria</taxon>
    </lineage>
</organism>
<sequence length="285" mass="30389">MEVRFYDDVTDFWAVTKDLYEAEPVRHTTVLSVVHALSDAPQPDAAPPVLVSLHDDEGALSGAALCTPPWPLALSGVDVTDVGPFVDELHARYPGLGSVMGPRDVAESFAGAWAAAADCDVRTVLDLRLYRLGELTVPVVEGEARLGTEADLALLSEHWLGFSTEASPYRGDTMADAEAGVRRLLALGAGYVIWEADGVPVSSAAAKVPNAGASRIGPVYTPPEHRQRGYAAAVTAEAARWARQAGAKEVLLYTDLANPTSNGVYLRIGFRPVADYVELAFDTRS</sequence>
<protein>
    <submittedName>
        <fullName evidence="4">GNAT superfamily N-acetyltransferase</fullName>
    </submittedName>
</protein>
<dbReference type="AlphaFoldDB" id="A0A7W9NFL6"/>
<dbReference type="RefSeq" id="WP_184861683.1">
    <property type="nucleotide sequence ID" value="NZ_BAAAWY010000095.1"/>
</dbReference>
<dbReference type="SUPFAM" id="SSF55729">
    <property type="entry name" value="Acyl-CoA N-acyltransferases (Nat)"/>
    <property type="match status" value="1"/>
</dbReference>
<dbReference type="InterPro" id="IPR050832">
    <property type="entry name" value="Bact_Acetyltransf"/>
</dbReference>
<evidence type="ECO:0000313" key="4">
    <source>
        <dbReference type="EMBL" id="MBB5891532.1"/>
    </source>
</evidence>
<evidence type="ECO:0000313" key="5">
    <source>
        <dbReference type="Proteomes" id="UP000585638"/>
    </source>
</evidence>
<keyword evidence="1 4" id="KW-0808">Transferase</keyword>
<proteinExistence type="predicted"/>
<name>A0A7W9NFL6_9PSEU</name>
<keyword evidence="2" id="KW-0012">Acyltransferase</keyword>
<accession>A0A7W9NFL6</accession>
<evidence type="ECO:0000256" key="1">
    <source>
        <dbReference type="ARBA" id="ARBA00022679"/>
    </source>
</evidence>
<dbReference type="Proteomes" id="UP000585638">
    <property type="component" value="Unassembled WGS sequence"/>
</dbReference>
<dbReference type="EMBL" id="JACHIR010000001">
    <property type="protein sequence ID" value="MBB5891532.1"/>
    <property type="molecule type" value="Genomic_DNA"/>
</dbReference>
<reference evidence="4 5" key="1">
    <citation type="submission" date="2020-08" db="EMBL/GenBank/DDBJ databases">
        <title>Sequencing the genomes of 1000 actinobacteria strains.</title>
        <authorList>
            <person name="Klenk H.-P."/>
        </authorList>
    </citation>
    <scope>NUCLEOTIDE SEQUENCE [LARGE SCALE GENOMIC DNA]</scope>
    <source>
        <strain evidence="4 5">DSM 43851</strain>
    </source>
</reference>
<dbReference type="PROSITE" id="PS51186">
    <property type="entry name" value="GNAT"/>
    <property type="match status" value="1"/>
</dbReference>
<dbReference type="InterPro" id="IPR016181">
    <property type="entry name" value="Acyl_CoA_acyltransferase"/>
</dbReference>
<evidence type="ECO:0000256" key="2">
    <source>
        <dbReference type="ARBA" id="ARBA00023315"/>
    </source>
</evidence>
<dbReference type="Pfam" id="PF00583">
    <property type="entry name" value="Acetyltransf_1"/>
    <property type="match status" value="1"/>
</dbReference>
<feature type="domain" description="N-acetyltransferase" evidence="3">
    <location>
        <begin position="142"/>
        <end position="285"/>
    </location>
</feature>